<dbReference type="VEuPathDB" id="FungiDB:CHGG_06750"/>
<proteinExistence type="predicted"/>
<feature type="region of interest" description="Disordered" evidence="1">
    <location>
        <begin position="1"/>
        <end position="81"/>
    </location>
</feature>
<dbReference type="InParanoid" id="Q2H3L5"/>
<accession>Q2H3L5</accession>
<evidence type="ECO:0000313" key="2">
    <source>
        <dbReference type="EMBL" id="EAQ90131.1"/>
    </source>
</evidence>
<dbReference type="HOGENOM" id="CLU_1475009_0_0_1"/>
<dbReference type="AlphaFoldDB" id="Q2H3L5"/>
<dbReference type="EMBL" id="CH408031">
    <property type="protein sequence ID" value="EAQ90131.1"/>
    <property type="molecule type" value="Genomic_DNA"/>
</dbReference>
<evidence type="ECO:0000313" key="3">
    <source>
        <dbReference type="Proteomes" id="UP000001056"/>
    </source>
</evidence>
<gene>
    <name evidence="2" type="ORF">CHGG_06750</name>
</gene>
<dbReference type="Proteomes" id="UP000001056">
    <property type="component" value="Unassembled WGS sequence"/>
</dbReference>
<sequence>MKPDCDPAIPAIAPPHMQSQDPSQISPKKIKSKVQPGKPPPSARDQPPESSVEQAGAGGARAEVKARKRVSRLTVSRKRQTGEISGDVVRLRAPMVCRKNEEKVVAAGSPEFVGLGSVKEVEMEVLLARTVICARCRVSVLVRVRVLVEVVVVMSSATAASGKRTAAKMVGRCILEICRERGS</sequence>
<keyword evidence="3" id="KW-1185">Reference proteome</keyword>
<dbReference type="OrthoDB" id="10591843at2759"/>
<name>Q2H3L5_CHAGB</name>
<evidence type="ECO:0000256" key="1">
    <source>
        <dbReference type="SAM" id="MobiDB-lite"/>
    </source>
</evidence>
<dbReference type="RefSeq" id="XP_001222845.1">
    <property type="nucleotide sequence ID" value="XM_001222844.1"/>
</dbReference>
<reference evidence="3" key="1">
    <citation type="journal article" date="2015" name="Genome Announc.">
        <title>Draft genome sequence of the cellulolytic fungus Chaetomium globosum.</title>
        <authorList>
            <person name="Cuomo C.A."/>
            <person name="Untereiner W.A."/>
            <person name="Ma L.-J."/>
            <person name="Grabherr M."/>
            <person name="Birren B.W."/>
        </authorList>
    </citation>
    <scope>NUCLEOTIDE SEQUENCE [LARGE SCALE GENOMIC DNA]</scope>
    <source>
        <strain evidence="3">ATCC 6205 / CBS 148.51 / DSM 1962 / NBRC 6347 / NRRL 1970</strain>
    </source>
</reference>
<protein>
    <submittedName>
        <fullName evidence="2">Uncharacterized protein</fullName>
    </submittedName>
</protein>
<dbReference type="GeneID" id="4390657"/>
<organism evidence="2 3">
    <name type="scientific">Chaetomium globosum (strain ATCC 6205 / CBS 148.51 / DSM 1962 / NBRC 6347 / NRRL 1970)</name>
    <name type="common">Soil fungus</name>
    <dbReference type="NCBI Taxonomy" id="306901"/>
    <lineage>
        <taxon>Eukaryota</taxon>
        <taxon>Fungi</taxon>
        <taxon>Dikarya</taxon>
        <taxon>Ascomycota</taxon>
        <taxon>Pezizomycotina</taxon>
        <taxon>Sordariomycetes</taxon>
        <taxon>Sordariomycetidae</taxon>
        <taxon>Sordariales</taxon>
        <taxon>Chaetomiaceae</taxon>
        <taxon>Chaetomium</taxon>
    </lineage>
</organism>
<feature type="compositionally biased region" description="Basic residues" evidence="1">
    <location>
        <begin position="66"/>
        <end position="79"/>
    </location>
</feature>